<organism evidence="2 3">
    <name type="scientific">Dryococelus australis</name>
    <dbReference type="NCBI Taxonomy" id="614101"/>
    <lineage>
        <taxon>Eukaryota</taxon>
        <taxon>Metazoa</taxon>
        <taxon>Ecdysozoa</taxon>
        <taxon>Arthropoda</taxon>
        <taxon>Hexapoda</taxon>
        <taxon>Insecta</taxon>
        <taxon>Pterygota</taxon>
        <taxon>Neoptera</taxon>
        <taxon>Polyneoptera</taxon>
        <taxon>Phasmatodea</taxon>
        <taxon>Verophasmatodea</taxon>
        <taxon>Anareolatae</taxon>
        <taxon>Phasmatidae</taxon>
        <taxon>Eurycanthinae</taxon>
        <taxon>Dryococelus</taxon>
    </lineage>
</organism>
<feature type="region of interest" description="Disordered" evidence="1">
    <location>
        <begin position="473"/>
        <end position="497"/>
    </location>
</feature>
<proteinExistence type="predicted"/>
<gene>
    <name evidence="2" type="ORF">PR048_017625</name>
</gene>
<sequence>MTAEISRADEVEMRWRWSGDGTQYLENTEITYWSVATFATFPTYEGARPCVSNTWLARVKIVPDDAVWSAGFLGDIPFRPTFNSGDVPHSPLSPSSALKASMLRAVQSSSLTHSLTHSLTRLASQFPRLEPNKATSGRSTSIAMFDVWILYYVPYSCCRMHCSLVAQCIMSAYSVLLGASVLKHGRPAAPTTSPIRDRMILVPNQDPVCSWFQCKSVAPTKFHDSGYPIRRSWFQRQELLPQNLCIAESGQQNRATKNDKSKWSVEDPTRNARAQAHNIRKLPELRGVQRNTNEVDPITAWNFIFSDDMVRAILKWTNIKLQNARTKYKNETRREFRYCYATEMKAFLELSNHENVNTIFATDGSGREIFRMKNKSQIPTQFLPARSREVGSSTHGFTNKMTLVSNVPKKGKAVIVISAVHHSKEDDQSLGKPEIITFYNSTQGGVDTSEGIWAHLNIVVLRANEGKVRCEWNSVGNKGRGTGDPRENPQTSGIVRHDSHLRKSGVNRLGIQSGSP</sequence>
<evidence type="ECO:0000256" key="1">
    <source>
        <dbReference type="SAM" id="MobiDB-lite"/>
    </source>
</evidence>
<evidence type="ECO:0000313" key="2">
    <source>
        <dbReference type="EMBL" id="KAJ8881152.1"/>
    </source>
</evidence>
<evidence type="ECO:0008006" key="4">
    <source>
        <dbReference type="Google" id="ProtNLM"/>
    </source>
</evidence>
<evidence type="ECO:0000313" key="3">
    <source>
        <dbReference type="Proteomes" id="UP001159363"/>
    </source>
</evidence>
<reference evidence="2 3" key="1">
    <citation type="submission" date="2023-02" db="EMBL/GenBank/DDBJ databases">
        <title>LHISI_Scaffold_Assembly.</title>
        <authorList>
            <person name="Stuart O.P."/>
            <person name="Cleave R."/>
            <person name="Magrath M.J.L."/>
            <person name="Mikheyev A.S."/>
        </authorList>
    </citation>
    <scope>NUCLEOTIDE SEQUENCE [LARGE SCALE GENOMIC DNA]</scope>
    <source>
        <strain evidence="2">Daus_M_001</strain>
        <tissue evidence="2">Leg muscle</tissue>
    </source>
</reference>
<accession>A0ABQ9HA41</accession>
<name>A0ABQ9HA41_9NEOP</name>
<keyword evidence="3" id="KW-1185">Reference proteome</keyword>
<comment type="caution">
    <text evidence="2">The sequence shown here is derived from an EMBL/GenBank/DDBJ whole genome shotgun (WGS) entry which is preliminary data.</text>
</comment>
<feature type="compositionally biased region" description="Basic and acidic residues" evidence="1">
    <location>
        <begin position="256"/>
        <end position="270"/>
    </location>
</feature>
<protein>
    <recommendedName>
        <fullName evidence="4">PiggyBac transposable element-derived protein domain-containing protein</fullName>
    </recommendedName>
</protein>
<feature type="region of interest" description="Disordered" evidence="1">
    <location>
        <begin position="251"/>
        <end position="274"/>
    </location>
</feature>
<dbReference type="Proteomes" id="UP001159363">
    <property type="component" value="Chromosome 5"/>
</dbReference>
<dbReference type="EMBL" id="JARBHB010000006">
    <property type="protein sequence ID" value="KAJ8881152.1"/>
    <property type="molecule type" value="Genomic_DNA"/>
</dbReference>